<dbReference type="GO" id="GO:0006865">
    <property type="term" value="P:amino acid transport"/>
    <property type="evidence" value="ECO:0007669"/>
    <property type="project" value="UniProtKB-KW"/>
</dbReference>
<feature type="transmembrane region" description="Helical" evidence="9">
    <location>
        <begin position="86"/>
        <end position="104"/>
    </location>
</feature>
<evidence type="ECO:0000256" key="7">
    <source>
        <dbReference type="ARBA" id="ARBA00023136"/>
    </source>
</evidence>
<keyword evidence="4 9" id="KW-0812">Transmembrane</keyword>
<evidence type="ECO:0000256" key="6">
    <source>
        <dbReference type="ARBA" id="ARBA00022989"/>
    </source>
</evidence>
<dbReference type="GO" id="GO:0005886">
    <property type="term" value="C:plasma membrane"/>
    <property type="evidence" value="ECO:0007669"/>
    <property type="project" value="UniProtKB-SubCell"/>
</dbReference>
<feature type="transmembrane region" description="Helical" evidence="9">
    <location>
        <begin position="133"/>
        <end position="153"/>
    </location>
</feature>
<evidence type="ECO:0000313" key="10">
    <source>
        <dbReference type="EMBL" id="GGJ65659.1"/>
    </source>
</evidence>
<dbReference type="RefSeq" id="WP_189317118.1">
    <property type="nucleotide sequence ID" value="NZ_BMQA01000087.1"/>
</dbReference>
<evidence type="ECO:0000256" key="5">
    <source>
        <dbReference type="ARBA" id="ARBA00022970"/>
    </source>
</evidence>
<dbReference type="GO" id="GO:0022857">
    <property type="term" value="F:transmembrane transporter activity"/>
    <property type="evidence" value="ECO:0007669"/>
    <property type="project" value="InterPro"/>
</dbReference>
<reference evidence="10" key="2">
    <citation type="submission" date="2020-09" db="EMBL/GenBank/DDBJ databases">
        <authorList>
            <person name="Sun Q."/>
            <person name="Ohkuma M."/>
        </authorList>
    </citation>
    <scope>NUCLEOTIDE SEQUENCE</scope>
    <source>
        <strain evidence="10">JCM 3086</strain>
    </source>
</reference>
<dbReference type="PANTHER" id="PTHR11795:SF450">
    <property type="entry name" value="ABC TRANSPORTER PERMEASE PROTEIN"/>
    <property type="match status" value="1"/>
</dbReference>
<evidence type="ECO:0000256" key="4">
    <source>
        <dbReference type="ARBA" id="ARBA00022692"/>
    </source>
</evidence>
<name>A0A917ULH0_9ACTN</name>
<protein>
    <submittedName>
        <fullName evidence="10">Branched-chain amino acid ABC transporter permease</fullName>
    </submittedName>
</protein>
<dbReference type="InterPro" id="IPR052157">
    <property type="entry name" value="BCAA_transport_permease"/>
</dbReference>
<feature type="transmembrane region" description="Helical" evidence="9">
    <location>
        <begin position="216"/>
        <end position="244"/>
    </location>
</feature>
<evidence type="ECO:0000256" key="1">
    <source>
        <dbReference type="ARBA" id="ARBA00004651"/>
    </source>
</evidence>
<feature type="transmembrane region" description="Helical" evidence="9">
    <location>
        <begin position="184"/>
        <end position="204"/>
    </location>
</feature>
<reference evidence="10" key="1">
    <citation type="journal article" date="2014" name="Int. J. Syst. Evol. Microbiol.">
        <title>Complete genome sequence of Corynebacterium casei LMG S-19264T (=DSM 44701T), isolated from a smear-ripened cheese.</title>
        <authorList>
            <consortium name="US DOE Joint Genome Institute (JGI-PGF)"/>
            <person name="Walter F."/>
            <person name="Albersmeier A."/>
            <person name="Kalinowski J."/>
            <person name="Ruckert C."/>
        </authorList>
    </citation>
    <scope>NUCLEOTIDE SEQUENCE</scope>
    <source>
        <strain evidence="10">JCM 3086</strain>
    </source>
</reference>
<dbReference type="InterPro" id="IPR022324">
    <property type="entry name" value="Bacilysin_exporter_BacE_put"/>
</dbReference>
<dbReference type="Proteomes" id="UP000657574">
    <property type="component" value="Unassembled WGS sequence"/>
</dbReference>
<dbReference type="Pfam" id="PF02653">
    <property type="entry name" value="BPD_transp_2"/>
    <property type="match status" value="1"/>
</dbReference>
<evidence type="ECO:0000256" key="3">
    <source>
        <dbReference type="ARBA" id="ARBA00022475"/>
    </source>
</evidence>
<keyword evidence="7 9" id="KW-0472">Membrane</keyword>
<dbReference type="InterPro" id="IPR001851">
    <property type="entry name" value="ABC_transp_permease"/>
</dbReference>
<comment type="subcellular location">
    <subcellularLocation>
        <location evidence="1">Cell membrane</location>
        <topology evidence="1">Multi-pass membrane protein</topology>
    </subcellularLocation>
</comment>
<keyword evidence="2" id="KW-0813">Transport</keyword>
<dbReference type="AlphaFoldDB" id="A0A917ULH0"/>
<keyword evidence="11" id="KW-1185">Reference proteome</keyword>
<evidence type="ECO:0000256" key="8">
    <source>
        <dbReference type="ARBA" id="ARBA00037998"/>
    </source>
</evidence>
<gene>
    <name evidence="10" type="ORF">GCM10010121_090380</name>
</gene>
<dbReference type="CDD" id="cd06582">
    <property type="entry name" value="TM_PBP1_LivH_like"/>
    <property type="match status" value="1"/>
</dbReference>
<feature type="transmembrane region" description="Helical" evidence="9">
    <location>
        <begin position="256"/>
        <end position="279"/>
    </location>
</feature>
<evidence type="ECO:0000256" key="9">
    <source>
        <dbReference type="SAM" id="Phobius"/>
    </source>
</evidence>
<evidence type="ECO:0000313" key="11">
    <source>
        <dbReference type="Proteomes" id="UP000657574"/>
    </source>
</evidence>
<keyword evidence="6 9" id="KW-1133">Transmembrane helix</keyword>
<feature type="transmembrane region" description="Helical" evidence="9">
    <location>
        <begin position="6"/>
        <end position="26"/>
    </location>
</feature>
<feature type="transmembrane region" description="Helical" evidence="9">
    <location>
        <begin position="31"/>
        <end position="50"/>
    </location>
</feature>
<organism evidence="10 11">
    <name type="scientific">Streptomyces brasiliensis</name>
    <dbReference type="NCBI Taxonomy" id="1954"/>
    <lineage>
        <taxon>Bacteria</taxon>
        <taxon>Bacillati</taxon>
        <taxon>Actinomycetota</taxon>
        <taxon>Actinomycetes</taxon>
        <taxon>Kitasatosporales</taxon>
        <taxon>Streptomycetaceae</taxon>
        <taxon>Streptomyces</taxon>
    </lineage>
</organism>
<keyword evidence="5" id="KW-0029">Amino-acid transport</keyword>
<comment type="similarity">
    <text evidence="8">Belongs to the binding-protein-dependent transport system permease family. LivHM subfamily.</text>
</comment>
<accession>A0A917ULH0</accession>
<comment type="caution">
    <text evidence="10">The sequence shown here is derived from an EMBL/GenBank/DDBJ whole genome shotgun (WGS) entry which is preliminary data.</text>
</comment>
<dbReference type="PANTHER" id="PTHR11795">
    <property type="entry name" value="BRANCHED-CHAIN AMINO ACID TRANSPORT SYSTEM PERMEASE PROTEIN LIVH"/>
    <property type="match status" value="1"/>
</dbReference>
<proteinExistence type="inferred from homology"/>
<feature type="transmembrane region" description="Helical" evidence="9">
    <location>
        <begin position="56"/>
        <end position="74"/>
    </location>
</feature>
<evidence type="ECO:0000256" key="2">
    <source>
        <dbReference type="ARBA" id="ARBA00022448"/>
    </source>
</evidence>
<dbReference type="EMBL" id="BMQA01000087">
    <property type="protein sequence ID" value="GGJ65659.1"/>
    <property type="molecule type" value="Genomic_DNA"/>
</dbReference>
<keyword evidence="3" id="KW-1003">Cell membrane</keyword>
<sequence length="293" mass="30053">MLETLLQGLSSSSIYAVLALGFVVIYKGTKVVNLAHGSVMLLGVYVISLLAPRLGFWPGAVIGILVGAAGAVVIQFMTNAVRSKDHLVMTIMTIGINVMIAAELTHEIGDATVFTGDPWGNRSLSIGGSSFPVSRLMALIVGSVLIGVIFAIFRFTQFGVKLRASAVDAETSSLLGISQRSVSIWSWVIGGGLATVGGIFLAAFPANGLDSGSATLAMSAIPAIIIGGMDSAGGAVLGGLIVGCGEAVARRLIPELAPVLGDSFASVVPFILMLAVLLVRPSGLFGSKVVQRV</sequence>
<dbReference type="PRINTS" id="PR01988">
    <property type="entry name" value="EXPORTERBACE"/>
</dbReference>